<comment type="caution">
    <text evidence="2">The sequence shown here is derived from an EMBL/GenBank/DDBJ whole genome shotgun (WGS) entry which is preliminary data.</text>
</comment>
<dbReference type="EMBL" id="CAJFDH010000001">
    <property type="protein sequence ID" value="CAD5206095.1"/>
    <property type="molecule type" value="Genomic_DNA"/>
</dbReference>
<sequence length="431" mass="49797">MAGSLNKVLQETFSVDGNSNFNVNDVCDGIAKEIDTEVLFYDQLQQLAIDKEAESLSENSEEAEEKENKKTDEQQVSRPKSLRRRVLEISQRCAAAKTNVEDSKMTESAGKSAKNNGVEGEQRRNDKDIDPMKPELKEEVVTERTIMRLNQIFEDFVHDVIRMELQMVFENSYNETAKRFRREFVNPKTGALYNTRNAFDFVFKKVQASFDSLSKAPEPTFSQEILTMLKKMSVLSASSIGMLFKSGIEKFKPKHLELFLNSRDELAGLYFLMHVYFTLFKNASYPVIDPDQFEVKESHELEKVASEDEFMVELNEAFNQRFLKASTIDVARKFRQLLAEFHNCKYLYLVLQEFNRQLSLCQDDNNFGADIKVALVHMYEQPVVVIGRLFKKKMCLERTSFFDHLDEMILDDYKVGAGLLFTITSLMDKTK</sequence>
<feature type="compositionally biased region" description="Basic and acidic residues" evidence="1">
    <location>
        <begin position="120"/>
        <end position="130"/>
    </location>
</feature>
<evidence type="ECO:0000256" key="1">
    <source>
        <dbReference type="SAM" id="MobiDB-lite"/>
    </source>
</evidence>
<reference evidence="2" key="1">
    <citation type="submission" date="2020-09" db="EMBL/GenBank/DDBJ databases">
        <authorList>
            <person name="Kikuchi T."/>
        </authorList>
    </citation>
    <scope>NUCLEOTIDE SEQUENCE</scope>
    <source>
        <strain evidence="2">SH1</strain>
    </source>
</reference>
<organism evidence="2 3">
    <name type="scientific">Bursaphelenchus okinawaensis</name>
    <dbReference type="NCBI Taxonomy" id="465554"/>
    <lineage>
        <taxon>Eukaryota</taxon>
        <taxon>Metazoa</taxon>
        <taxon>Ecdysozoa</taxon>
        <taxon>Nematoda</taxon>
        <taxon>Chromadorea</taxon>
        <taxon>Rhabditida</taxon>
        <taxon>Tylenchina</taxon>
        <taxon>Tylenchomorpha</taxon>
        <taxon>Aphelenchoidea</taxon>
        <taxon>Aphelenchoididae</taxon>
        <taxon>Bursaphelenchus</taxon>
    </lineage>
</organism>
<name>A0A811JRY8_9BILA</name>
<proteinExistence type="predicted"/>
<feature type="region of interest" description="Disordered" evidence="1">
    <location>
        <begin position="98"/>
        <end position="130"/>
    </location>
</feature>
<evidence type="ECO:0000313" key="2">
    <source>
        <dbReference type="EMBL" id="CAD5206095.1"/>
    </source>
</evidence>
<feature type="compositionally biased region" description="Basic and acidic residues" evidence="1">
    <location>
        <begin position="66"/>
        <end position="75"/>
    </location>
</feature>
<dbReference type="Proteomes" id="UP000614601">
    <property type="component" value="Unassembled WGS sequence"/>
</dbReference>
<feature type="region of interest" description="Disordered" evidence="1">
    <location>
        <begin position="53"/>
        <end position="81"/>
    </location>
</feature>
<keyword evidence="3" id="KW-1185">Reference proteome</keyword>
<dbReference type="Proteomes" id="UP000783686">
    <property type="component" value="Unassembled WGS sequence"/>
</dbReference>
<accession>A0A811JRY8</accession>
<gene>
    <name evidence="2" type="ORF">BOKJ2_LOCUS779</name>
</gene>
<dbReference type="AlphaFoldDB" id="A0A811JRY8"/>
<protein>
    <submittedName>
        <fullName evidence="2">Uncharacterized protein</fullName>
    </submittedName>
</protein>
<dbReference type="EMBL" id="CAJFCW020000001">
    <property type="protein sequence ID" value="CAG9080484.1"/>
    <property type="molecule type" value="Genomic_DNA"/>
</dbReference>
<evidence type="ECO:0000313" key="3">
    <source>
        <dbReference type="Proteomes" id="UP000614601"/>
    </source>
</evidence>